<sequence length="159" mass="18163">MQILEVAKFFGFPPQSKDFDKFLSTHNIAERPVFIETPIERIVRKNEGMVLLFETDDFYTETYGPVHDDGDMIFSKIQVYCENHDTGFSRYSGTLPFGLRFESTLLEAIAIFGEPSNNHRSGPLNHAYSWANVQGYRVGMCFLPEGKSVSFFSLSPKEK</sequence>
<dbReference type="EMBL" id="CP065053">
    <property type="protein sequence ID" value="QPI48864.1"/>
    <property type="molecule type" value="Genomic_DNA"/>
</dbReference>
<keyword evidence="2" id="KW-1185">Reference proteome</keyword>
<evidence type="ECO:0000313" key="2">
    <source>
        <dbReference type="Proteomes" id="UP000662888"/>
    </source>
</evidence>
<name>A0AA48WCA0_9BURK</name>
<gene>
    <name evidence="1" type="ORF">IV454_25735</name>
</gene>
<organism evidence="1 2">
    <name type="scientific">Massilia antarctica</name>
    <dbReference type="NCBI Taxonomy" id="2765360"/>
    <lineage>
        <taxon>Bacteria</taxon>
        <taxon>Pseudomonadati</taxon>
        <taxon>Pseudomonadota</taxon>
        <taxon>Betaproteobacteria</taxon>
        <taxon>Burkholderiales</taxon>
        <taxon>Oxalobacteraceae</taxon>
        <taxon>Telluria group</taxon>
        <taxon>Massilia</taxon>
    </lineage>
</organism>
<dbReference type="RefSeq" id="WP_206088478.1">
    <property type="nucleotide sequence ID" value="NZ_CP065053.1"/>
</dbReference>
<accession>A0AA48WCA0</accession>
<proteinExistence type="predicted"/>
<evidence type="ECO:0000313" key="1">
    <source>
        <dbReference type="EMBL" id="QPI48864.1"/>
    </source>
</evidence>
<reference evidence="1 2" key="1">
    <citation type="submission" date="2020-11" db="EMBL/GenBank/DDBJ databases">
        <authorList>
            <person name="Sun Q."/>
        </authorList>
    </citation>
    <scope>NUCLEOTIDE SEQUENCE [LARGE SCALE GENOMIC DNA]</scope>
    <source>
        <strain evidence="1 2">P8398</strain>
    </source>
</reference>
<protein>
    <submittedName>
        <fullName evidence="1">Uncharacterized protein</fullName>
    </submittedName>
</protein>
<dbReference type="Proteomes" id="UP000662888">
    <property type="component" value="Chromosome"/>
</dbReference>